<dbReference type="PANTHER" id="PTHR13947:SF37">
    <property type="entry name" value="LD18367P"/>
    <property type="match status" value="1"/>
</dbReference>
<dbReference type="InterPro" id="IPR000182">
    <property type="entry name" value="GNAT_dom"/>
</dbReference>
<evidence type="ECO:0000313" key="3">
    <source>
        <dbReference type="EMBL" id="MFD1221447.1"/>
    </source>
</evidence>
<organism evidence="3 4">
    <name type="scientific">Paenibacillus vulneris</name>
    <dbReference type="NCBI Taxonomy" id="1133364"/>
    <lineage>
        <taxon>Bacteria</taxon>
        <taxon>Bacillati</taxon>
        <taxon>Bacillota</taxon>
        <taxon>Bacilli</taxon>
        <taxon>Bacillales</taxon>
        <taxon>Paenibacillaceae</taxon>
        <taxon>Paenibacillus</taxon>
    </lineage>
</organism>
<keyword evidence="1 3" id="KW-0808">Transferase</keyword>
<sequence length="158" mass="18172">MIFRELDELDEKLKAGMEALRGTMIVSRGRVHILQELPGFAAMIGDEIQGLITYHLREDECEIVSLDSRIEGKGLGTKLIQLVIEKARQKGCRRVWLITSNDNIKAIRFYQKRGFDLKAVYPDAITEARKIKPSIPWVGYDGIPVRHEVEFEYRVTQL</sequence>
<dbReference type="Gene3D" id="3.40.630.30">
    <property type="match status" value="1"/>
</dbReference>
<keyword evidence="4" id="KW-1185">Reference proteome</keyword>
<dbReference type="EMBL" id="JBHTLU010000019">
    <property type="protein sequence ID" value="MFD1221447.1"/>
    <property type="molecule type" value="Genomic_DNA"/>
</dbReference>
<dbReference type="RefSeq" id="WP_345585395.1">
    <property type="nucleotide sequence ID" value="NZ_BAABJG010000003.1"/>
</dbReference>
<comment type="caution">
    <text evidence="3">The sequence shown here is derived from an EMBL/GenBank/DDBJ whole genome shotgun (WGS) entry which is preliminary data.</text>
</comment>
<name>A0ABW3UMC0_9BACL</name>
<evidence type="ECO:0000256" key="1">
    <source>
        <dbReference type="ARBA" id="ARBA00022679"/>
    </source>
</evidence>
<dbReference type="GO" id="GO:0016746">
    <property type="term" value="F:acyltransferase activity"/>
    <property type="evidence" value="ECO:0007669"/>
    <property type="project" value="UniProtKB-KW"/>
</dbReference>
<keyword evidence="3" id="KW-0012">Acyltransferase</keyword>
<dbReference type="PANTHER" id="PTHR13947">
    <property type="entry name" value="GNAT FAMILY N-ACETYLTRANSFERASE"/>
    <property type="match status" value="1"/>
</dbReference>
<reference evidence="4" key="1">
    <citation type="journal article" date="2019" name="Int. J. Syst. Evol. Microbiol.">
        <title>The Global Catalogue of Microorganisms (GCM) 10K type strain sequencing project: providing services to taxonomists for standard genome sequencing and annotation.</title>
        <authorList>
            <consortium name="The Broad Institute Genomics Platform"/>
            <consortium name="The Broad Institute Genome Sequencing Center for Infectious Disease"/>
            <person name="Wu L."/>
            <person name="Ma J."/>
        </authorList>
    </citation>
    <scope>NUCLEOTIDE SEQUENCE [LARGE SCALE GENOMIC DNA]</scope>
    <source>
        <strain evidence="4">CCUG 53270</strain>
    </source>
</reference>
<feature type="domain" description="N-acetyltransferase" evidence="2">
    <location>
        <begin position="1"/>
        <end position="132"/>
    </location>
</feature>
<dbReference type="InterPro" id="IPR050769">
    <property type="entry name" value="NAT_camello-type"/>
</dbReference>
<dbReference type="EC" id="2.3.-.-" evidence="3"/>
<gene>
    <name evidence="3" type="ORF">ACFQ4B_15105</name>
</gene>
<dbReference type="SUPFAM" id="SSF55729">
    <property type="entry name" value="Acyl-CoA N-acyltransferases (Nat)"/>
    <property type="match status" value="1"/>
</dbReference>
<dbReference type="Proteomes" id="UP001597180">
    <property type="component" value="Unassembled WGS sequence"/>
</dbReference>
<dbReference type="CDD" id="cd04301">
    <property type="entry name" value="NAT_SF"/>
    <property type="match status" value="1"/>
</dbReference>
<dbReference type="InterPro" id="IPR016181">
    <property type="entry name" value="Acyl_CoA_acyltransferase"/>
</dbReference>
<dbReference type="Pfam" id="PF00583">
    <property type="entry name" value="Acetyltransf_1"/>
    <property type="match status" value="1"/>
</dbReference>
<proteinExistence type="predicted"/>
<evidence type="ECO:0000259" key="2">
    <source>
        <dbReference type="PROSITE" id="PS51186"/>
    </source>
</evidence>
<evidence type="ECO:0000313" key="4">
    <source>
        <dbReference type="Proteomes" id="UP001597180"/>
    </source>
</evidence>
<protein>
    <submittedName>
        <fullName evidence="3">GNAT family N-acetyltransferase</fullName>
        <ecNumber evidence="3">2.3.-.-</ecNumber>
    </submittedName>
</protein>
<dbReference type="PROSITE" id="PS51186">
    <property type="entry name" value="GNAT"/>
    <property type="match status" value="1"/>
</dbReference>
<accession>A0ABW3UMC0</accession>